<dbReference type="PANTHER" id="PTHR10358:SF6">
    <property type="entry name" value="ENDOSULFINE, ISOFORM A"/>
    <property type="match status" value="1"/>
</dbReference>
<proteinExistence type="inferred from homology"/>
<comment type="function">
    <text evidence="2">Plays an essential role in initiation of the G0 program by preventing the degradation of specific nutrient-regulated mRNAs via the 5'-3' mRNA decay pathway.</text>
</comment>
<feature type="region of interest" description="Disordered" evidence="3">
    <location>
        <begin position="71"/>
        <end position="110"/>
    </location>
</feature>
<protein>
    <recommendedName>
        <fullName evidence="2">mRNA stability protein</fullName>
    </recommendedName>
</protein>
<dbReference type="GO" id="GO:0004864">
    <property type="term" value="F:protein phosphatase inhibitor activity"/>
    <property type="evidence" value="ECO:0007669"/>
    <property type="project" value="TreeGrafter"/>
</dbReference>
<evidence type="ECO:0000313" key="4">
    <source>
        <dbReference type="EMBL" id="KAK0624532.1"/>
    </source>
</evidence>
<dbReference type="EMBL" id="JAULSR010000003">
    <property type="protein sequence ID" value="KAK0624532.1"/>
    <property type="molecule type" value="Genomic_DNA"/>
</dbReference>
<sequence length="122" mass="13239">MDNFNANTRSKEKASIDVSSLSPEELRLYRLYGRVPSQTHHFSRHLKERKYFDSGDYALSKAGKGNSVDVGAVGSLHPVPQNIPHPSATLSPSSSSLSPPPTTRTGAMENAGLRFNILAMKG</sequence>
<evidence type="ECO:0000256" key="3">
    <source>
        <dbReference type="SAM" id="MobiDB-lite"/>
    </source>
</evidence>
<feature type="compositionally biased region" description="Low complexity" evidence="3">
    <location>
        <begin position="86"/>
        <end position="97"/>
    </location>
</feature>
<accession>A0AA40C494</accession>
<gene>
    <name evidence="4" type="ORF">B0T17DRAFT_530387</name>
</gene>
<dbReference type="Pfam" id="PF04667">
    <property type="entry name" value="Endosulfine"/>
    <property type="match status" value="1"/>
</dbReference>
<dbReference type="GO" id="GO:0005737">
    <property type="term" value="C:cytoplasm"/>
    <property type="evidence" value="ECO:0007669"/>
    <property type="project" value="TreeGrafter"/>
</dbReference>
<comment type="similarity">
    <text evidence="1 2">Belongs to the endosulfine family.</text>
</comment>
<evidence type="ECO:0000256" key="2">
    <source>
        <dbReference type="RuleBase" id="RU363120"/>
    </source>
</evidence>
<evidence type="ECO:0000256" key="1">
    <source>
        <dbReference type="ARBA" id="ARBA00010520"/>
    </source>
</evidence>
<dbReference type="Proteomes" id="UP001174934">
    <property type="component" value="Unassembled WGS sequence"/>
</dbReference>
<reference evidence="4" key="1">
    <citation type="submission" date="2023-06" db="EMBL/GenBank/DDBJ databases">
        <title>Genome-scale phylogeny and comparative genomics of the fungal order Sordariales.</title>
        <authorList>
            <consortium name="Lawrence Berkeley National Laboratory"/>
            <person name="Hensen N."/>
            <person name="Bonometti L."/>
            <person name="Westerberg I."/>
            <person name="Brannstrom I.O."/>
            <person name="Guillou S."/>
            <person name="Cros-Aarteil S."/>
            <person name="Calhoun S."/>
            <person name="Haridas S."/>
            <person name="Kuo A."/>
            <person name="Mondo S."/>
            <person name="Pangilinan J."/>
            <person name="Riley R."/>
            <person name="LaButti K."/>
            <person name="Andreopoulos B."/>
            <person name="Lipzen A."/>
            <person name="Chen C."/>
            <person name="Yanf M."/>
            <person name="Daum C."/>
            <person name="Ng V."/>
            <person name="Clum A."/>
            <person name="Steindorff A."/>
            <person name="Ohm R."/>
            <person name="Martin F."/>
            <person name="Silar P."/>
            <person name="Natvig D."/>
            <person name="Lalanne C."/>
            <person name="Gautier V."/>
            <person name="Ament-velasquez S.L."/>
            <person name="Kruys A."/>
            <person name="Hutchinson M.I."/>
            <person name="Powell A.J."/>
            <person name="Barry K."/>
            <person name="Miller A.N."/>
            <person name="Grigoriev I.V."/>
            <person name="Debuchy R."/>
            <person name="Gladieux P."/>
            <person name="Thoren M.H."/>
            <person name="Johannesson H."/>
        </authorList>
    </citation>
    <scope>NUCLEOTIDE SEQUENCE</scope>
    <source>
        <strain evidence="4">SMH3391-2</strain>
    </source>
</reference>
<dbReference type="AlphaFoldDB" id="A0AA40C494"/>
<name>A0AA40C494_9PEZI</name>
<organism evidence="4 5">
    <name type="scientific">Bombardia bombarda</name>
    <dbReference type="NCBI Taxonomy" id="252184"/>
    <lineage>
        <taxon>Eukaryota</taxon>
        <taxon>Fungi</taxon>
        <taxon>Dikarya</taxon>
        <taxon>Ascomycota</taxon>
        <taxon>Pezizomycotina</taxon>
        <taxon>Sordariomycetes</taxon>
        <taxon>Sordariomycetidae</taxon>
        <taxon>Sordariales</taxon>
        <taxon>Lasiosphaeriaceae</taxon>
        <taxon>Bombardia</taxon>
    </lineage>
</organism>
<feature type="region of interest" description="Disordered" evidence="3">
    <location>
        <begin position="1"/>
        <end position="20"/>
    </location>
</feature>
<dbReference type="PANTHER" id="PTHR10358">
    <property type="entry name" value="ENDOSULFINE"/>
    <property type="match status" value="1"/>
</dbReference>
<comment type="caution">
    <text evidence="4">The sequence shown here is derived from an EMBL/GenBank/DDBJ whole genome shotgun (WGS) entry which is preliminary data.</text>
</comment>
<dbReference type="InterPro" id="IPR006760">
    <property type="entry name" value="Endosulphine"/>
</dbReference>
<evidence type="ECO:0000313" key="5">
    <source>
        <dbReference type="Proteomes" id="UP001174934"/>
    </source>
</evidence>
<keyword evidence="5" id="KW-1185">Reference proteome</keyword>